<dbReference type="AlphaFoldDB" id="A0A091BYL5"/>
<dbReference type="PROSITE" id="PS50935">
    <property type="entry name" value="SSB"/>
    <property type="match status" value="1"/>
</dbReference>
<dbReference type="GO" id="GO:0009295">
    <property type="term" value="C:nucleoid"/>
    <property type="evidence" value="ECO:0007669"/>
    <property type="project" value="TreeGrafter"/>
</dbReference>
<dbReference type="SUPFAM" id="SSF50249">
    <property type="entry name" value="Nucleic acid-binding proteins"/>
    <property type="match status" value="1"/>
</dbReference>
<proteinExistence type="predicted"/>
<dbReference type="InterPro" id="IPR000424">
    <property type="entry name" value="Primosome_PriB/ssb"/>
</dbReference>
<comment type="caution">
    <text evidence="4">The sequence shown here is derived from an EMBL/GenBank/DDBJ whole genome shotgun (WGS) entry which is preliminary data.</text>
</comment>
<dbReference type="InterPro" id="IPR012340">
    <property type="entry name" value="NA-bd_OB-fold"/>
</dbReference>
<evidence type="ECO:0000256" key="3">
    <source>
        <dbReference type="RuleBase" id="RU000524"/>
    </source>
</evidence>
<accession>A0A091BYL5</accession>
<dbReference type="NCBIfam" id="TIGR00621">
    <property type="entry name" value="ssb"/>
    <property type="match status" value="1"/>
</dbReference>
<evidence type="ECO:0000256" key="2">
    <source>
        <dbReference type="PROSITE-ProRule" id="PRU00252"/>
    </source>
</evidence>
<dbReference type="InterPro" id="IPR011344">
    <property type="entry name" value="ssDNA-bd"/>
</dbReference>
<reference evidence="4 5" key="1">
    <citation type="journal article" date="2014" name="Genome Announc.">
        <title>Draft Genome Sequences of Streptococcus bovis Strains ATCC 33317 and JB1.</title>
        <authorList>
            <person name="Benahmed F.H."/>
            <person name="Gopinath G.R."/>
            <person name="Harbottle H."/>
            <person name="Cotta M.A."/>
            <person name="Luo Y."/>
            <person name="Henderson C."/>
            <person name="Teri P."/>
            <person name="Soppet D."/>
            <person name="Rasmussen M."/>
            <person name="Whitehead T.R."/>
            <person name="Davidson M."/>
        </authorList>
    </citation>
    <scope>NUCLEOTIDE SEQUENCE [LARGE SCALE GENOMIC DNA]</scope>
    <source>
        <strain evidence="4 5">JB1</strain>
    </source>
</reference>
<dbReference type="GO" id="GO:0003697">
    <property type="term" value="F:single-stranded DNA binding"/>
    <property type="evidence" value="ECO:0007669"/>
    <property type="project" value="InterPro"/>
</dbReference>
<evidence type="ECO:0000256" key="1">
    <source>
        <dbReference type="ARBA" id="ARBA00023125"/>
    </source>
</evidence>
<dbReference type="Pfam" id="PF00436">
    <property type="entry name" value="SSB"/>
    <property type="match status" value="1"/>
</dbReference>
<sequence length="131" mass="15083">MLNQSIITGRLTKDTELRKVNDRSVISFTLASSRDYKTEDGSYPADFIDCVLWGASAESFQTLTAKGDTIQVTGRLQTRNYKDKKEVNHKVTEVQVDKWYLVAVSQNQAKTDYPVQEKQLLMIAWIIYHYN</sequence>
<dbReference type="PANTHER" id="PTHR10302:SF27">
    <property type="entry name" value="SINGLE-STRANDED DNA-BINDING PROTEIN"/>
    <property type="match status" value="1"/>
</dbReference>
<evidence type="ECO:0000313" key="5">
    <source>
        <dbReference type="Proteomes" id="UP000029382"/>
    </source>
</evidence>
<protein>
    <recommendedName>
        <fullName evidence="3">Single-stranded DNA-binding protein</fullName>
    </recommendedName>
</protein>
<dbReference type="GO" id="GO:0006260">
    <property type="term" value="P:DNA replication"/>
    <property type="evidence" value="ECO:0007669"/>
    <property type="project" value="InterPro"/>
</dbReference>
<evidence type="ECO:0000313" key="4">
    <source>
        <dbReference type="EMBL" id="KFN88862.1"/>
    </source>
</evidence>
<dbReference type="PANTHER" id="PTHR10302">
    <property type="entry name" value="SINGLE-STRANDED DNA-BINDING PROTEIN"/>
    <property type="match status" value="1"/>
</dbReference>
<organism evidence="4 5">
    <name type="scientific">Streptococcus equinus JB1</name>
    <dbReference type="NCBI Taxonomy" id="1294274"/>
    <lineage>
        <taxon>Bacteria</taxon>
        <taxon>Bacillati</taxon>
        <taxon>Bacillota</taxon>
        <taxon>Bacilli</taxon>
        <taxon>Lactobacillales</taxon>
        <taxon>Streptococcaceae</taxon>
        <taxon>Streptococcus</taxon>
    </lineage>
</organism>
<gene>
    <name evidence="4" type="ORF">H702_00490</name>
</gene>
<dbReference type="EMBL" id="AUZH01000001">
    <property type="protein sequence ID" value="KFN88862.1"/>
    <property type="molecule type" value="Genomic_DNA"/>
</dbReference>
<dbReference type="Gene3D" id="2.40.50.140">
    <property type="entry name" value="Nucleic acid-binding proteins"/>
    <property type="match status" value="1"/>
</dbReference>
<dbReference type="CDD" id="cd04496">
    <property type="entry name" value="SSB_OBF"/>
    <property type="match status" value="1"/>
</dbReference>
<dbReference type="Proteomes" id="UP000029382">
    <property type="component" value="Unassembled WGS sequence"/>
</dbReference>
<name>A0A091BYL5_STREI</name>
<keyword evidence="1 2" id="KW-0238">DNA-binding</keyword>
<dbReference type="RefSeq" id="WP_236726568.1">
    <property type="nucleotide sequence ID" value="NZ_AUZH01000001.1"/>
</dbReference>